<organism evidence="3 4">
    <name type="scientific">Pseudonocardia thermophila</name>
    <dbReference type="NCBI Taxonomy" id="1848"/>
    <lineage>
        <taxon>Bacteria</taxon>
        <taxon>Bacillati</taxon>
        <taxon>Actinomycetota</taxon>
        <taxon>Actinomycetes</taxon>
        <taxon>Pseudonocardiales</taxon>
        <taxon>Pseudonocardiaceae</taxon>
        <taxon>Pseudonocardia</taxon>
    </lineage>
</organism>
<dbReference type="SUPFAM" id="SSF54909">
    <property type="entry name" value="Dimeric alpha+beta barrel"/>
    <property type="match status" value="1"/>
</dbReference>
<evidence type="ECO:0000259" key="2">
    <source>
        <dbReference type="Pfam" id="PF03795"/>
    </source>
</evidence>
<dbReference type="Pfam" id="PF03795">
    <property type="entry name" value="YCII"/>
    <property type="match status" value="1"/>
</dbReference>
<evidence type="ECO:0000313" key="4">
    <source>
        <dbReference type="Proteomes" id="UP000184363"/>
    </source>
</evidence>
<accession>A0A1M6U5R0</accession>
<name>A0A1M6U5R0_PSETH</name>
<sequence length="117" mass="12819">MRFMLAVQNDWSVPLPTGAEWDESVARVEVVNDDMRAQGVWVFGGGLTDPDTATVVRIESGAVTMTDGPFIETKEQLGGFWVIDVADRAEALEWARRCAEACAAPIEVRSFDELSQG</sequence>
<evidence type="ECO:0000256" key="1">
    <source>
        <dbReference type="ARBA" id="ARBA00007689"/>
    </source>
</evidence>
<keyword evidence="4" id="KW-1185">Reference proteome</keyword>
<dbReference type="STRING" id="1848.SAMN05443637_109155"/>
<gene>
    <name evidence="3" type="ORF">SAMN05443637_109155</name>
</gene>
<feature type="domain" description="YCII-related" evidence="2">
    <location>
        <begin position="19"/>
        <end position="109"/>
    </location>
</feature>
<protein>
    <submittedName>
        <fullName evidence="3">Uncharacterized conserved protein</fullName>
    </submittedName>
</protein>
<dbReference type="EMBL" id="FRAP01000009">
    <property type="protein sequence ID" value="SHK64605.1"/>
    <property type="molecule type" value="Genomic_DNA"/>
</dbReference>
<comment type="similarity">
    <text evidence="1">Belongs to the YciI family.</text>
</comment>
<dbReference type="PANTHER" id="PTHR35174">
    <property type="entry name" value="BLL7171 PROTEIN-RELATED"/>
    <property type="match status" value="1"/>
</dbReference>
<evidence type="ECO:0000313" key="3">
    <source>
        <dbReference type="EMBL" id="SHK64605.1"/>
    </source>
</evidence>
<dbReference type="InterPro" id="IPR005545">
    <property type="entry name" value="YCII"/>
</dbReference>
<dbReference type="InterPro" id="IPR011008">
    <property type="entry name" value="Dimeric_a/b-barrel"/>
</dbReference>
<proteinExistence type="inferred from homology"/>
<dbReference type="AlphaFoldDB" id="A0A1M6U5R0"/>
<dbReference type="Proteomes" id="UP000184363">
    <property type="component" value="Unassembled WGS sequence"/>
</dbReference>
<dbReference type="Gene3D" id="3.30.70.1060">
    <property type="entry name" value="Dimeric alpha+beta barrel"/>
    <property type="match status" value="1"/>
</dbReference>
<reference evidence="3 4" key="1">
    <citation type="submission" date="2016-11" db="EMBL/GenBank/DDBJ databases">
        <authorList>
            <person name="Jaros S."/>
            <person name="Januszkiewicz K."/>
            <person name="Wedrychowicz H."/>
        </authorList>
    </citation>
    <scope>NUCLEOTIDE SEQUENCE [LARGE SCALE GENOMIC DNA]</scope>
    <source>
        <strain evidence="3 4">DSM 43832</strain>
    </source>
</reference>